<name>A0A830HWM2_9CHLO</name>
<feature type="region of interest" description="Disordered" evidence="1">
    <location>
        <begin position="1"/>
        <end position="35"/>
    </location>
</feature>
<keyword evidence="3" id="KW-1185">Reference proteome</keyword>
<sequence>MASLSLRSATSNSTATRTAGKGAHRSRARTNHTSYSRAHSLVVCVAKEASSAAHASAAGKGFGASSSSKGSGGDGGSRRRNAGGSKKQKNKPAVAVELDPRDDETKEMLAALTNENLPKGVAPVDPEVAKKGRVDFATIDSWSRLDGDGLSDRDEKVMNLPITSHDEMTPATDDAPLYEQLVSWLSVWEKNGTLSTAGPPPPPPDKWRWSADDYAAYLRGRQKVHEVLETMLQDAADAAKGSAGATATAVNQFAGKVKPLARAQCFAEDGKALVELRLEGKACTEEDMPHELRDYISFLERLGNAAKRGEAKARIQLAAHAACAYMTHLGSGALVGARAVSMLHLENDEGKGVSAFASFPELVNTDDDPIRVLRESIDDVGSNLSAAGRKEFIDEAKRAMRRCGLLLQPLAIAKA</sequence>
<feature type="compositionally biased region" description="Low complexity" evidence="1">
    <location>
        <begin position="56"/>
        <end position="69"/>
    </location>
</feature>
<protein>
    <submittedName>
        <fullName evidence="2">Uncharacterized protein</fullName>
    </submittedName>
</protein>
<dbReference type="EMBL" id="BNJQ01000035">
    <property type="protein sequence ID" value="GHP11572.1"/>
    <property type="molecule type" value="Genomic_DNA"/>
</dbReference>
<evidence type="ECO:0000313" key="2">
    <source>
        <dbReference type="EMBL" id="GHP11572.1"/>
    </source>
</evidence>
<organism evidence="2 3">
    <name type="scientific">Pycnococcus provasolii</name>
    <dbReference type="NCBI Taxonomy" id="41880"/>
    <lineage>
        <taxon>Eukaryota</taxon>
        <taxon>Viridiplantae</taxon>
        <taxon>Chlorophyta</taxon>
        <taxon>Pseudoscourfieldiophyceae</taxon>
        <taxon>Pseudoscourfieldiales</taxon>
        <taxon>Pycnococcaceae</taxon>
        <taxon>Pycnococcus</taxon>
    </lineage>
</organism>
<comment type="caution">
    <text evidence="2">The sequence shown here is derived from an EMBL/GenBank/DDBJ whole genome shotgun (WGS) entry which is preliminary data.</text>
</comment>
<dbReference type="AlphaFoldDB" id="A0A830HWM2"/>
<evidence type="ECO:0000256" key="1">
    <source>
        <dbReference type="SAM" id="MobiDB-lite"/>
    </source>
</evidence>
<proteinExistence type="predicted"/>
<feature type="compositionally biased region" description="Basic residues" evidence="1">
    <location>
        <begin position="78"/>
        <end position="90"/>
    </location>
</feature>
<dbReference type="InterPro" id="IPR016084">
    <property type="entry name" value="Haem_Oase-like_multi-hlx"/>
</dbReference>
<dbReference type="Proteomes" id="UP000660262">
    <property type="component" value="Unassembled WGS sequence"/>
</dbReference>
<dbReference type="SUPFAM" id="SSF48613">
    <property type="entry name" value="Heme oxygenase-like"/>
    <property type="match status" value="1"/>
</dbReference>
<feature type="region of interest" description="Disordered" evidence="1">
    <location>
        <begin position="56"/>
        <end position="102"/>
    </location>
</feature>
<dbReference type="Gene3D" id="1.20.910.10">
    <property type="entry name" value="Heme oxygenase-like"/>
    <property type="match status" value="1"/>
</dbReference>
<accession>A0A830HWM2</accession>
<reference evidence="2" key="1">
    <citation type="submission" date="2020-10" db="EMBL/GenBank/DDBJ databases">
        <title>Unveiling of a novel bifunctional photoreceptor, Dualchrome1, isolated from a cosmopolitan green alga.</title>
        <authorList>
            <person name="Suzuki S."/>
            <person name="Kawachi M."/>
        </authorList>
    </citation>
    <scope>NUCLEOTIDE SEQUENCE</scope>
    <source>
        <strain evidence="2">NIES 2893</strain>
    </source>
</reference>
<dbReference type="OrthoDB" id="15304at2759"/>
<feature type="compositionally biased region" description="Low complexity" evidence="1">
    <location>
        <begin position="1"/>
        <end position="19"/>
    </location>
</feature>
<evidence type="ECO:0000313" key="3">
    <source>
        <dbReference type="Proteomes" id="UP000660262"/>
    </source>
</evidence>
<gene>
    <name evidence="2" type="ORF">PPROV_001030000</name>
</gene>